<evidence type="ECO:0000313" key="1">
    <source>
        <dbReference type="EMBL" id="GIG93081.1"/>
    </source>
</evidence>
<organism evidence="1 2">
    <name type="scientific">Plantactinospora endophytica</name>
    <dbReference type="NCBI Taxonomy" id="673535"/>
    <lineage>
        <taxon>Bacteria</taxon>
        <taxon>Bacillati</taxon>
        <taxon>Actinomycetota</taxon>
        <taxon>Actinomycetes</taxon>
        <taxon>Micromonosporales</taxon>
        <taxon>Micromonosporaceae</taxon>
        <taxon>Plantactinospora</taxon>
    </lineage>
</organism>
<protein>
    <recommendedName>
        <fullName evidence="3">Ribulose 1,5-bisphosphate carboxylase large subunit</fullName>
    </recommendedName>
</protein>
<gene>
    <name evidence="1" type="ORF">Pen02_80170</name>
</gene>
<comment type="caution">
    <text evidence="1">The sequence shown here is derived from an EMBL/GenBank/DDBJ whole genome shotgun (WGS) entry which is preliminary data.</text>
</comment>
<reference evidence="1 2" key="1">
    <citation type="submission" date="2021-01" db="EMBL/GenBank/DDBJ databases">
        <title>Whole genome shotgun sequence of Plantactinospora endophytica NBRC 110450.</title>
        <authorList>
            <person name="Komaki H."/>
            <person name="Tamura T."/>
        </authorList>
    </citation>
    <scope>NUCLEOTIDE SEQUENCE [LARGE SCALE GENOMIC DNA]</scope>
    <source>
        <strain evidence="1 2">NBRC 110450</strain>
    </source>
</reference>
<evidence type="ECO:0008006" key="3">
    <source>
        <dbReference type="Google" id="ProtNLM"/>
    </source>
</evidence>
<dbReference type="Proteomes" id="UP000646749">
    <property type="component" value="Unassembled WGS sequence"/>
</dbReference>
<evidence type="ECO:0000313" key="2">
    <source>
        <dbReference type="Proteomes" id="UP000646749"/>
    </source>
</evidence>
<dbReference type="RefSeq" id="WP_203871389.1">
    <property type="nucleotide sequence ID" value="NZ_BONW01000051.1"/>
</dbReference>
<keyword evidence="2" id="KW-1185">Reference proteome</keyword>
<accession>A0ABQ4EED7</accession>
<name>A0ABQ4EED7_9ACTN</name>
<sequence>MALPLPHPSALLRLTRNTIDQTTGAPNTLAGLPARALDVLDSAEALVRRIATVLDRVESVLTHVESTLNRTDQIVDVAEKTVEQVQSVTSRAVIPVDEATRITSAAGLVVTDAKKVADRAAATMAAAEKTMSTVDGLLAAYADTLRKGAPMANRFVEQLTPEEVDAAIRLIDELPRLTGHLTSDVLPILATLDRVGPDIHDLLDVTRDLKLAIAGIPGLAMLRRRGEALSAEG</sequence>
<proteinExistence type="predicted"/>
<dbReference type="EMBL" id="BONW01000051">
    <property type="protein sequence ID" value="GIG93081.1"/>
    <property type="molecule type" value="Genomic_DNA"/>
</dbReference>